<name>A0AAV1TR91_9STRA</name>
<evidence type="ECO:0000256" key="1">
    <source>
        <dbReference type="SAM" id="MobiDB-lite"/>
    </source>
</evidence>
<reference evidence="2" key="1">
    <citation type="submission" date="2024-01" db="EMBL/GenBank/DDBJ databases">
        <authorList>
            <person name="Webb A."/>
        </authorList>
    </citation>
    <scope>NUCLEOTIDE SEQUENCE</scope>
    <source>
        <strain evidence="2">Pm1</strain>
    </source>
</reference>
<accession>A0AAV1TR91</accession>
<dbReference type="AlphaFoldDB" id="A0AAV1TR91"/>
<dbReference type="EMBL" id="CAKLBY020000069">
    <property type="protein sequence ID" value="CAK7923519.1"/>
    <property type="molecule type" value="Genomic_DNA"/>
</dbReference>
<gene>
    <name evidence="2" type="ORF">PM001_LOCUS8669</name>
</gene>
<evidence type="ECO:0000313" key="3">
    <source>
        <dbReference type="Proteomes" id="UP001162060"/>
    </source>
</evidence>
<organism evidence="2 3">
    <name type="scientific">Peronospora matthiolae</name>
    <dbReference type="NCBI Taxonomy" id="2874970"/>
    <lineage>
        <taxon>Eukaryota</taxon>
        <taxon>Sar</taxon>
        <taxon>Stramenopiles</taxon>
        <taxon>Oomycota</taxon>
        <taxon>Peronosporomycetes</taxon>
        <taxon>Peronosporales</taxon>
        <taxon>Peronosporaceae</taxon>
        <taxon>Peronospora</taxon>
    </lineage>
</organism>
<protein>
    <submittedName>
        <fullName evidence="2">Uncharacterized protein</fullName>
    </submittedName>
</protein>
<feature type="region of interest" description="Disordered" evidence="1">
    <location>
        <begin position="1"/>
        <end position="20"/>
    </location>
</feature>
<proteinExistence type="predicted"/>
<comment type="caution">
    <text evidence="2">The sequence shown here is derived from an EMBL/GenBank/DDBJ whole genome shotgun (WGS) entry which is preliminary data.</text>
</comment>
<evidence type="ECO:0000313" key="2">
    <source>
        <dbReference type="EMBL" id="CAK7923519.1"/>
    </source>
</evidence>
<dbReference type="Proteomes" id="UP001162060">
    <property type="component" value="Unassembled WGS sequence"/>
</dbReference>
<sequence length="66" mass="7143">MKGSGVAARDGNKSLPGSRSLASMKWRAGRGYDGHASKLLVRGGGHGRRPIMPIEVWLVRVESNDR</sequence>